<protein>
    <submittedName>
        <fullName evidence="2">Uncharacterized protein</fullName>
    </submittedName>
</protein>
<sequence>MCVASYTHKFFEVTIITSAYTRPTVEVTTLLLSYVVNTELRWVSSRRPVVDCKGLERRRAQATKHTDLDSQQLSTVILK</sequence>
<dbReference type="AlphaFoldDB" id="A0A9J2PZD9"/>
<reference evidence="2" key="1">
    <citation type="submission" date="2023-03" db="UniProtKB">
        <authorList>
            <consortium name="WormBaseParasite"/>
        </authorList>
    </citation>
    <scope>IDENTIFICATION</scope>
</reference>
<proteinExistence type="predicted"/>
<name>A0A9J2PZD9_ASCLU</name>
<organism evidence="1 2">
    <name type="scientific">Ascaris lumbricoides</name>
    <name type="common">Giant roundworm</name>
    <dbReference type="NCBI Taxonomy" id="6252"/>
    <lineage>
        <taxon>Eukaryota</taxon>
        <taxon>Metazoa</taxon>
        <taxon>Ecdysozoa</taxon>
        <taxon>Nematoda</taxon>
        <taxon>Chromadorea</taxon>
        <taxon>Rhabditida</taxon>
        <taxon>Spirurina</taxon>
        <taxon>Ascaridomorpha</taxon>
        <taxon>Ascaridoidea</taxon>
        <taxon>Ascarididae</taxon>
        <taxon>Ascaris</taxon>
    </lineage>
</organism>
<evidence type="ECO:0000313" key="2">
    <source>
        <dbReference type="WBParaSite" id="ALUE_0001470801-mRNA-1"/>
    </source>
</evidence>
<evidence type="ECO:0000313" key="1">
    <source>
        <dbReference type="Proteomes" id="UP000036681"/>
    </source>
</evidence>
<dbReference type="WBParaSite" id="ALUE_0001470801-mRNA-1">
    <property type="protein sequence ID" value="ALUE_0001470801-mRNA-1"/>
    <property type="gene ID" value="ALUE_0001470801"/>
</dbReference>
<accession>A0A9J2PZD9</accession>
<dbReference type="Proteomes" id="UP000036681">
    <property type="component" value="Unplaced"/>
</dbReference>
<keyword evidence="1" id="KW-1185">Reference proteome</keyword>